<organism evidence="2 3">
    <name type="scientific">Cucumis sativus</name>
    <name type="common">Cucumber</name>
    <dbReference type="NCBI Taxonomy" id="3659"/>
    <lineage>
        <taxon>Eukaryota</taxon>
        <taxon>Viridiplantae</taxon>
        <taxon>Streptophyta</taxon>
        <taxon>Embryophyta</taxon>
        <taxon>Tracheophyta</taxon>
        <taxon>Spermatophyta</taxon>
        <taxon>Magnoliopsida</taxon>
        <taxon>eudicotyledons</taxon>
        <taxon>Gunneridae</taxon>
        <taxon>Pentapetalae</taxon>
        <taxon>rosids</taxon>
        <taxon>fabids</taxon>
        <taxon>Cucurbitales</taxon>
        <taxon>Cucurbitaceae</taxon>
        <taxon>Benincaseae</taxon>
        <taxon>Cucumis</taxon>
    </lineage>
</organism>
<name>A0A0A0KPI3_CUCSA</name>
<proteinExistence type="predicted"/>
<feature type="region of interest" description="Disordered" evidence="1">
    <location>
        <begin position="72"/>
        <end position="108"/>
    </location>
</feature>
<accession>A0A0A0KPI3</accession>
<evidence type="ECO:0000313" key="3">
    <source>
        <dbReference type="Proteomes" id="UP000029981"/>
    </source>
</evidence>
<gene>
    <name evidence="2" type="ORF">Csa_5G031950</name>
</gene>
<evidence type="ECO:0000256" key="1">
    <source>
        <dbReference type="SAM" id="MobiDB-lite"/>
    </source>
</evidence>
<dbReference type="STRING" id="3659.A0A0A0KPI3"/>
<reference evidence="2 3" key="3">
    <citation type="journal article" date="2010" name="BMC Genomics">
        <title>Transcriptome sequencing and comparative analysis of cucumber flowers with different sex types.</title>
        <authorList>
            <person name="Guo S."/>
            <person name="Zheng Y."/>
            <person name="Joung J.G."/>
            <person name="Liu S."/>
            <person name="Zhang Z."/>
            <person name="Crasta O.R."/>
            <person name="Sobral B.W."/>
            <person name="Xu Y."/>
            <person name="Huang S."/>
            <person name="Fei Z."/>
        </authorList>
    </citation>
    <scope>NUCLEOTIDE SEQUENCE [LARGE SCALE GENOMIC DNA]</scope>
    <source>
        <strain evidence="3">cv. 9930</strain>
    </source>
</reference>
<dbReference type="AlphaFoldDB" id="A0A0A0KPI3"/>
<feature type="compositionally biased region" description="Low complexity" evidence="1">
    <location>
        <begin position="78"/>
        <end position="102"/>
    </location>
</feature>
<evidence type="ECO:0000313" key="2">
    <source>
        <dbReference type="EMBL" id="KGN49626.1"/>
    </source>
</evidence>
<dbReference type="Gramene" id="KGN49626">
    <property type="protein sequence ID" value="KGN49626"/>
    <property type="gene ID" value="Csa_5G031950"/>
</dbReference>
<reference evidence="2 3" key="4">
    <citation type="journal article" date="2011" name="BMC Genomics">
        <title>RNA-Seq improves annotation of protein-coding genes in the cucumber genome.</title>
        <authorList>
            <person name="Li Z."/>
            <person name="Zhang Z."/>
            <person name="Yan P."/>
            <person name="Huang S."/>
            <person name="Fei Z."/>
            <person name="Lin K."/>
        </authorList>
    </citation>
    <scope>NUCLEOTIDE SEQUENCE [LARGE SCALE GENOMIC DNA]</scope>
    <source>
        <strain evidence="3">cv. 9930</strain>
    </source>
</reference>
<dbReference type="EMBL" id="CM002926">
    <property type="protein sequence ID" value="KGN49626.1"/>
    <property type="molecule type" value="Genomic_DNA"/>
</dbReference>
<protein>
    <submittedName>
        <fullName evidence="2">Uncharacterized protein</fullName>
    </submittedName>
</protein>
<reference evidence="2 3" key="1">
    <citation type="journal article" date="2009" name="Nat. Genet.">
        <title>The genome of the cucumber, Cucumis sativus L.</title>
        <authorList>
            <person name="Huang S."/>
            <person name="Li R."/>
            <person name="Zhang Z."/>
            <person name="Li L."/>
            <person name="Gu X."/>
            <person name="Fan W."/>
            <person name="Lucas W.J."/>
            <person name="Wang X."/>
            <person name="Xie B."/>
            <person name="Ni P."/>
            <person name="Ren Y."/>
            <person name="Zhu H."/>
            <person name="Li J."/>
            <person name="Lin K."/>
            <person name="Jin W."/>
            <person name="Fei Z."/>
            <person name="Li G."/>
            <person name="Staub J."/>
            <person name="Kilian A."/>
            <person name="van der Vossen E.A."/>
            <person name="Wu Y."/>
            <person name="Guo J."/>
            <person name="He J."/>
            <person name="Jia Z."/>
            <person name="Ren Y."/>
            <person name="Tian G."/>
            <person name="Lu Y."/>
            <person name="Ruan J."/>
            <person name="Qian W."/>
            <person name="Wang M."/>
            <person name="Huang Q."/>
            <person name="Li B."/>
            <person name="Xuan Z."/>
            <person name="Cao J."/>
            <person name="Asan"/>
            <person name="Wu Z."/>
            <person name="Zhang J."/>
            <person name="Cai Q."/>
            <person name="Bai Y."/>
            <person name="Zhao B."/>
            <person name="Han Y."/>
            <person name="Li Y."/>
            <person name="Li X."/>
            <person name="Wang S."/>
            <person name="Shi Q."/>
            <person name="Liu S."/>
            <person name="Cho W.K."/>
            <person name="Kim J.Y."/>
            <person name="Xu Y."/>
            <person name="Heller-Uszynska K."/>
            <person name="Miao H."/>
            <person name="Cheng Z."/>
            <person name="Zhang S."/>
            <person name="Wu J."/>
            <person name="Yang Y."/>
            <person name="Kang H."/>
            <person name="Li M."/>
            <person name="Liang H."/>
            <person name="Ren X."/>
            <person name="Shi Z."/>
            <person name="Wen M."/>
            <person name="Jian M."/>
            <person name="Yang H."/>
            <person name="Zhang G."/>
            <person name="Yang Z."/>
            <person name="Chen R."/>
            <person name="Liu S."/>
            <person name="Li J."/>
            <person name="Ma L."/>
            <person name="Liu H."/>
            <person name="Zhou Y."/>
            <person name="Zhao J."/>
            <person name="Fang X."/>
            <person name="Li G."/>
            <person name="Fang L."/>
            <person name="Li Y."/>
            <person name="Liu D."/>
            <person name="Zheng H."/>
            <person name="Zhang Y."/>
            <person name="Qin N."/>
            <person name="Li Z."/>
            <person name="Yang G."/>
            <person name="Yang S."/>
            <person name="Bolund L."/>
            <person name="Kristiansen K."/>
            <person name="Zheng H."/>
            <person name="Li S."/>
            <person name="Zhang X."/>
            <person name="Yang H."/>
            <person name="Wang J."/>
            <person name="Sun R."/>
            <person name="Zhang B."/>
            <person name="Jiang S."/>
            <person name="Wang J."/>
            <person name="Du Y."/>
            <person name="Li S."/>
        </authorList>
    </citation>
    <scope>NUCLEOTIDE SEQUENCE [LARGE SCALE GENOMIC DNA]</scope>
    <source>
        <strain evidence="3">cv. 9930</strain>
    </source>
</reference>
<keyword evidence="3" id="KW-1185">Reference proteome</keyword>
<dbReference type="Proteomes" id="UP000029981">
    <property type="component" value="Chromosome 5"/>
</dbReference>
<reference evidence="2 3" key="2">
    <citation type="journal article" date="2009" name="PLoS ONE">
        <title>An integrated genetic and cytogenetic map of the cucumber genome.</title>
        <authorList>
            <person name="Ren Y."/>
            <person name="Zhang Z."/>
            <person name="Liu J."/>
            <person name="Staub J.E."/>
            <person name="Han Y."/>
            <person name="Cheng Z."/>
            <person name="Li X."/>
            <person name="Lu J."/>
            <person name="Miao H."/>
            <person name="Kang H."/>
            <person name="Xie B."/>
            <person name="Gu X."/>
            <person name="Wang X."/>
            <person name="Du Y."/>
            <person name="Jin W."/>
            <person name="Huang S."/>
        </authorList>
    </citation>
    <scope>NUCLEOTIDE SEQUENCE [LARGE SCALE GENOMIC DNA]</scope>
    <source>
        <strain evidence="3">cv. 9930</strain>
    </source>
</reference>
<sequence length="108" mass="12091">MVLIPHSKGFSFHWQILHLLDEIEIGDFQQEVACALVMAGEDLEKHTAVKDILIQIDVYFQVQLPYHSRSSFRDEAAEAGTTTATERTGTRTETTSLETTTSMDDSST</sequence>